<dbReference type="PROSITE" id="PS00344">
    <property type="entry name" value="GATA_ZN_FINGER_1"/>
    <property type="match status" value="1"/>
</dbReference>
<feature type="region of interest" description="Disordered" evidence="7">
    <location>
        <begin position="138"/>
        <end position="184"/>
    </location>
</feature>
<feature type="compositionally biased region" description="Low complexity" evidence="7">
    <location>
        <begin position="887"/>
        <end position="897"/>
    </location>
</feature>
<keyword evidence="5" id="KW-0539">Nucleus</keyword>
<feature type="region of interest" description="Disordered" evidence="7">
    <location>
        <begin position="560"/>
        <end position="580"/>
    </location>
</feature>
<dbReference type="PANTHER" id="PTHR10071:SF281">
    <property type="entry name" value="BOX A-BINDING FACTOR-RELATED"/>
    <property type="match status" value="1"/>
</dbReference>
<dbReference type="GO" id="GO:0045944">
    <property type="term" value="P:positive regulation of transcription by RNA polymerase II"/>
    <property type="evidence" value="ECO:0007669"/>
    <property type="project" value="TreeGrafter"/>
</dbReference>
<dbReference type="InterPro" id="IPR039355">
    <property type="entry name" value="Transcription_factor_GATA"/>
</dbReference>
<feature type="compositionally biased region" description="Polar residues" evidence="7">
    <location>
        <begin position="719"/>
        <end position="730"/>
    </location>
</feature>
<dbReference type="GO" id="GO:0000978">
    <property type="term" value="F:RNA polymerase II cis-regulatory region sequence-specific DNA binding"/>
    <property type="evidence" value="ECO:0007669"/>
    <property type="project" value="TreeGrafter"/>
</dbReference>
<keyword evidence="3 6" id="KW-0863">Zinc-finger</keyword>
<feature type="compositionally biased region" description="Basic and acidic residues" evidence="7">
    <location>
        <begin position="416"/>
        <end position="427"/>
    </location>
</feature>
<evidence type="ECO:0000313" key="9">
    <source>
        <dbReference type="EMBL" id="GFR95796.1"/>
    </source>
</evidence>
<feature type="compositionally biased region" description="Basic and acidic residues" evidence="7">
    <location>
        <begin position="262"/>
        <end position="277"/>
    </location>
</feature>
<dbReference type="GO" id="GO:0008270">
    <property type="term" value="F:zinc ion binding"/>
    <property type="evidence" value="ECO:0007669"/>
    <property type="project" value="UniProtKB-KW"/>
</dbReference>
<evidence type="ECO:0000256" key="5">
    <source>
        <dbReference type="ARBA" id="ARBA00023242"/>
    </source>
</evidence>
<dbReference type="SUPFAM" id="SSF57716">
    <property type="entry name" value="Glucocorticoid receptor-like (DNA-binding domain)"/>
    <property type="match status" value="1"/>
</dbReference>
<dbReference type="PRINTS" id="PR00619">
    <property type="entry name" value="GATAZNFINGER"/>
</dbReference>
<gene>
    <name evidence="9" type="ORF">ElyMa_006281800</name>
</gene>
<dbReference type="Pfam" id="PF00320">
    <property type="entry name" value="GATA"/>
    <property type="match status" value="1"/>
</dbReference>
<accession>A0AAV4HGC7</accession>
<evidence type="ECO:0000256" key="6">
    <source>
        <dbReference type="PROSITE-ProRule" id="PRU00094"/>
    </source>
</evidence>
<dbReference type="InterPro" id="IPR013088">
    <property type="entry name" value="Znf_NHR/GATA"/>
</dbReference>
<feature type="compositionally biased region" description="Polar residues" evidence="7">
    <location>
        <begin position="92"/>
        <end position="103"/>
    </location>
</feature>
<dbReference type="GO" id="GO:0005634">
    <property type="term" value="C:nucleus"/>
    <property type="evidence" value="ECO:0007669"/>
    <property type="project" value="UniProtKB-SubCell"/>
</dbReference>
<proteinExistence type="predicted"/>
<feature type="region of interest" description="Disordered" evidence="7">
    <location>
        <begin position="61"/>
        <end position="107"/>
    </location>
</feature>
<evidence type="ECO:0000256" key="1">
    <source>
        <dbReference type="ARBA" id="ARBA00004123"/>
    </source>
</evidence>
<feature type="non-terminal residue" evidence="9">
    <location>
        <position position="913"/>
    </location>
</feature>
<feature type="region of interest" description="Disordered" evidence="7">
    <location>
        <begin position="873"/>
        <end position="913"/>
    </location>
</feature>
<comment type="caution">
    <text evidence="9">The sequence shown here is derived from an EMBL/GenBank/DDBJ whole genome shotgun (WGS) entry which is preliminary data.</text>
</comment>
<feature type="region of interest" description="Disordered" evidence="7">
    <location>
        <begin position="201"/>
        <end position="222"/>
    </location>
</feature>
<evidence type="ECO:0000256" key="7">
    <source>
        <dbReference type="SAM" id="MobiDB-lite"/>
    </source>
</evidence>
<dbReference type="GO" id="GO:0000122">
    <property type="term" value="P:negative regulation of transcription by RNA polymerase II"/>
    <property type="evidence" value="ECO:0007669"/>
    <property type="project" value="TreeGrafter"/>
</dbReference>
<reference evidence="9 10" key="1">
    <citation type="journal article" date="2021" name="Elife">
        <title>Chloroplast acquisition without the gene transfer in kleptoplastic sea slugs, Plakobranchus ocellatus.</title>
        <authorList>
            <person name="Maeda T."/>
            <person name="Takahashi S."/>
            <person name="Yoshida T."/>
            <person name="Shimamura S."/>
            <person name="Takaki Y."/>
            <person name="Nagai Y."/>
            <person name="Toyoda A."/>
            <person name="Suzuki Y."/>
            <person name="Arimoto A."/>
            <person name="Ishii H."/>
            <person name="Satoh N."/>
            <person name="Nishiyama T."/>
            <person name="Hasebe M."/>
            <person name="Maruyama T."/>
            <person name="Minagawa J."/>
            <person name="Obokata J."/>
            <person name="Shigenobu S."/>
        </authorList>
    </citation>
    <scope>NUCLEOTIDE SEQUENCE [LARGE SCALE GENOMIC DNA]</scope>
</reference>
<sequence>MGMVRGIVKGLHPNIKVVRDTCQSTHRSPAPDCPNKETSQLYKLIQAGVVLVQMSQQPTLRSIPLSPCPSSDSNKLNLERSTGSAPPLYRISSAQSPDNSVSRKTVDPSFSYKSLPATPSGFTPVEPCADLASATQSSAAVGPGVPQGENTSNFSALASHPTVDKDDSLNKSPTNPPNQPDPVILHPTPLSRLPLSNSILPHTSQGLNSAHQASGTAVDTPTDNCTAYQLPLSEYDTRAASPYRERYSSANTPRSPRQIRFQRPESRCSADLRDRSPLVDPSRAVSSPRASPRGNSVETSLSRYPYNTHNYQSPGADSHDTYSEVRDREHFLPQQIAVEHQLSKNLPGNHFDNEHFEPETEQSRSVYQYSVQKETEKENLNVENRPRSFLPTSIHHLRNSQLQDAIAPSELAPHQVDKASKDPRYPEQESSSGFSSGVSQLRLRNTSQGLVAQAYESPPAPVLSVHLSSPSQHGSLYLGGHQYPDNVTVPRSSSSVATLLSHPIALPARSPGAKAPPASQFINSAASSGGPHEPIPGHLLAREDVEVFFDHLDSSRQQAMALESSSNINSRSGGSGGAASSRHILSNALTGSGGHYVVSSEHENLSYTHLTNAGGGIPPSQFMYYGGGAGSGGVASGGAGGGYKSLGDGQDMWTPSGHAQSGEVVYTNLTGATLHTPAEYHPHYPLHTSSASALHQGSSLSSNGSSSQGSLSLGPPSSRTESVLSRQLSRPPNCLDGSYSSRMLSGASSLSGVGDESAAVLGAYHGQDAMMQAWNYSQAMSDEQALKSDPSGGGATEDYYGPVDGRECVNCGTVSTPIWRKDATGHYLCNACGQYNSKARALPVSAGPNGSSGTGGGGARSVRSATGAGVASIDECSATPPGQNASPGAHPALLGSAAAGGGRSLPAFKVGDA</sequence>
<dbReference type="GO" id="GO:0045165">
    <property type="term" value="P:cell fate commitment"/>
    <property type="evidence" value="ECO:0007669"/>
    <property type="project" value="TreeGrafter"/>
</dbReference>
<keyword evidence="2" id="KW-0479">Metal-binding</keyword>
<feature type="compositionally biased region" description="Low complexity" evidence="7">
    <location>
        <begin position="430"/>
        <end position="439"/>
    </location>
</feature>
<dbReference type="GO" id="GO:0000981">
    <property type="term" value="F:DNA-binding transcription factor activity, RNA polymerase II-specific"/>
    <property type="evidence" value="ECO:0007669"/>
    <property type="project" value="TreeGrafter"/>
</dbReference>
<dbReference type="PROSITE" id="PS50114">
    <property type="entry name" value="GATA_ZN_FINGER_2"/>
    <property type="match status" value="1"/>
</dbReference>
<feature type="region of interest" description="Disordered" evidence="7">
    <location>
        <begin position="508"/>
        <end position="534"/>
    </location>
</feature>
<evidence type="ECO:0000256" key="2">
    <source>
        <dbReference type="ARBA" id="ARBA00022723"/>
    </source>
</evidence>
<feature type="compositionally biased region" description="Polar residues" evidence="7">
    <location>
        <begin position="294"/>
        <end position="315"/>
    </location>
</feature>
<feature type="compositionally biased region" description="Low complexity" evidence="7">
    <location>
        <begin position="696"/>
        <end position="718"/>
    </location>
</feature>
<feature type="region of interest" description="Disordered" evidence="7">
    <location>
        <begin position="416"/>
        <end position="440"/>
    </location>
</feature>
<evidence type="ECO:0000259" key="8">
    <source>
        <dbReference type="PROSITE" id="PS50114"/>
    </source>
</evidence>
<name>A0AAV4HGC7_9GAST</name>
<dbReference type="InterPro" id="IPR000679">
    <property type="entry name" value="Znf_GATA"/>
</dbReference>
<evidence type="ECO:0000256" key="4">
    <source>
        <dbReference type="ARBA" id="ARBA00022833"/>
    </source>
</evidence>
<dbReference type="CDD" id="cd00202">
    <property type="entry name" value="ZnF_GATA"/>
    <property type="match status" value="1"/>
</dbReference>
<feature type="compositionally biased region" description="Polar residues" evidence="7">
    <location>
        <begin position="68"/>
        <end position="84"/>
    </location>
</feature>
<comment type="subcellular location">
    <subcellularLocation>
        <location evidence="1">Nucleus</location>
    </subcellularLocation>
</comment>
<dbReference type="Proteomes" id="UP000762676">
    <property type="component" value="Unassembled WGS sequence"/>
</dbReference>
<feature type="region of interest" description="Disordered" evidence="7">
    <location>
        <begin position="236"/>
        <end position="321"/>
    </location>
</feature>
<dbReference type="Gene3D" id="3.30.50.10">
    <property type="entry name" value="Erythroid Transcription Factor GATA-1, subunit A"/>
    <property type="match status" value="1"/>
</dbReference>
<feature type="domain" description="GATA-type" evidence="8">
    <location>
        <begin position="802"/>
        <end position="835"/>
    </location>
</feature>
<keyword evidence="4" id="KW-0862">Zinc</keyword>
<dbReference type="SMART" id="SM00401">
    <property type="entry name" value="ZnF_GATA"/>
    <property type="match status" value="1"/>
</dbReference>
<evidence type="ECO:0000313" key="10">
    <source>
        <dbReference type="Proteomes" id="UP000762676"/>
    </source>
</evidence>
<evidence type="ECO:0000256" key="3">
    <source>
        <dbReference type="ARBA" id="ARBA00022771"/>
    </source>
</evidence>
<dbReference type="EMBL" id="BMAT01012633">
    <property type="protein sequence ID" value="GFR95796.1"/>
    <property type="molecule type" value="Genomic_DNA"/>
</dbReference>
<keyword evidence="10" id="KW-1185">Reference proteome</keyword>
<dbReference type="PANTHER" id="PTHR10071">
    <property type="entry name" value="TRANSCRIPTION FACTOR GATA FAMILY MEMBER"/>
    <property type="match status" value="1"/>
</dbReference>
<organism evidence="9 10">
    <name type="scientific">Elysia marginata</name>
    <dbReference type="NCBI Taxonomy" id="1093978"/>
    <lineage>
        <taxon>Eukaryota</taxon>
        <taxon>Metazoa</taxon>
        <taxon>Spiralia</taxon>
        <taxon>Lophotrochozoa</taxon>
        <taxon>Mollusca</taxon>
        <taxon>Gastropoda</taxon>
        <taxon>Heterobranchia</taxon>
        <taxon>Euthyneura</taxon>
        <taxon>Panpulmonata</taxon>
        <taxon>Sacoglossa</taxon>
        <taxon>Placobranchoidea</taxon>
        <taxon>Plakobranchidae</taxon>
        <taxon>Elysia</taxon>
    </lineage>
</organism>
<dbReference type="AlphaFoldDB" id="A0AAV4HGC7"/>
<feature type="compositionally biased region" description="Low complexity" evidence="7">
    <location>
        <begin position="281"/>
        <end position="293"/>
    </location>
</feature>
<feature type="compositionally biased region" description="Low complexity" evidence="7">
    <location>
        <begin position="564"/>
        <end position="580"/>
    </location>
</feature>
<feature type="region of interest" description="Disordered" evidence="7">
    <location>
        <begin position="678"/>
        <end position="737"/>
    </location>
</feature>
<protein>
    <submittedName>
        <fullName evidence="9">Transcription factor GATA-5</fullName>
    </submittedName>
</protein>